<reference evidence="3" key="2">
    <citation type="submission" date="2018-04" db="EMBL/GenBank/DDBJ databases">
        <title>Complete genome sequence of Sulfodiicoccus acidiphilus strain HS-1.</title>
        <authorList>
            <person name="Sakai H.D."/>
            <person name="Kurosawa N."/>
        </authorList>
    </citation>
    <scope>NUCLEOTIDE SEQUENCE [LARGE SCALE GENOMIC DNA]</scope>
    <source>
        <strain evidence="3">HS-1</strain>
    </source>
</reference>
<organism evidence="1 3">
    <name type="scientific">Sulfodiicoccus acidiphilus</name>
    <dbReference type="NCBI Taxonomy" id="1670455"/>
    <lineage>
        <taxon>Archaea</taxon>
        <taxon>Thermoproteota</taxon>
        <taxon>Thermoprotei</taxon>
        <taxon>Sulfolobales</taxon>
        <taxon>Sulfolobaceae</taxon>
        <taxon>Sulfodiicoccus</taxon>
    </lineage>
</organism>
<keyword evidence="3" id="KW-1185">Reference proteome</keyword>
<dbReference type="AlphaFoldDB" id="A0A348B367"/>
<reference evidence="2" key="1">
    <citation type="journal article" date="2014" name="Int. J. Syst. Evol. Microbiol.">
        <title>Complete genome sequence of Corynebacterium casei LMG S-19264T (=DSM 44701T), isolated from a smear-ripened cheese.</title>
        <authorList>
            <consortium name="US DOE Joint Genome Institute (JGI-PGF)"/>
            <person name="Walter F."/>
            <person name="Albersmeier A."/>
            <person name="Kalinowski J."/>
            <person name="Ruckert C."/>
        </authorList>
    </citation>
    <scope>NUCLEOTIDE SEQUENCE</scope>
    <source>
        <strain evidence="2">JCM 31740</strain>
    </source>
</reference>
<dbReference type="PANTHER" id="PTHR40730:SF3">
    <property type="entry name" value="HTH CRO_C1-TYPE DOMAIN-CONTAINING PROTEIN"/>
    <property type="match status" value="1"/>
</dbReference>
<dbReference type="Proteomes" id="UP000276741">
    <property type="component" value="Chromosome"/>
</dbReference>
<gene>
    <name evidence="2" type="ORF">GCM10007116_08680</name>
    <name evidence="1" type="ORF">HS1genome_1008</name>
</gene>
<reference evidence="1" key="3">
    <citation type="journal article" date="2019" name="BMC Res. Notes">
        <title>Complete genome sequence of the Sulfodiicoccus acidiphilus strain HS-1T, the first crenarchaeon that lacks polB3, isolated from an acidic hot spring in Ohwaku-dani, Hakone, Japan.</title>
        <authorList>
            <person name="Sakai H.D."/>
            <person name="Kurosawa N."/>
        </authorList>
    </citation>
    <scope>NUCLEOTIDE SEQUENCE</scope>
    <source>
        <strain evidence="1">HS-1</strain>
    </source>
</reference>
<name>A0A348B367_9CREN</name>
<sequence length="121" mass="13916">MSYLLPCEVAARDILPAIRCVLAERLVKEKGLSIYRTAKLLGITPAAVQNYVKNRRGSYMKEFLETDPKISQMIEEMLNILEKGRGDISDYYCMLCSESKGYLRKEGRFIGSCFYEETRAR</sequence>
<dbReference type="EMBL" id="AP018553">
    <property type="protein sequence ID" value="BBD72619.1"/>
    <property type="molecule type" value="Genomic_DNA"/>
</dbReference>
<proteinExistence type="predicted"/>
<evidence type="ECO:0000313" key="3">
    <source>
        <dbReference type="Proteomes" id="UP000276741"/>
    </source>
</evidence>
<dbReference type="Proteomes" id="UP000616143">
    <property type="component" value="Unassembled WGS sequence"/>
</dbReference>
<evidence type="ECO:0000313" key="1">
    <source>
        <dbReference type="EMBL" id="BBD72619.1"/>
    </source>
</evidence>
<evidence type="ECO:0000313" key="2">
    <source>
        <dbReference type="EMBL" id="GGT93281.1"/>
    </source>
</evidence>
<dbReference type="PANTHER" id="PTHR40730">
    <property type="entry name" value="TRANSCRIPTIONAL REGULATOR PROTEIN-LIKE PROTEIN"/>
    <property type="match status" value="1"/>
</dbReference>
<dbReference type="KEGG" id="sacd:HS1genome_1008"/>
<dbReference type="EMBL" id="BMQS01000007">
    <property type="protein sequence ID" value="GGT93281.1"/>
    <property type="molecule type" value="Genomic_DNA"/>
</dbReference>
<reference evidence="2" key="4">
    <citation type="submission" date="2020-09" db="EMBL/GenBank/DDBJ databases">
        <authorList>
            <person name="Sun Q."/>
            <person name="Ohkuma M."/>
        </authorList>
    </citation>
    <scope>NUCLEOTIDE SEQUENCE</scope>
    <source>
        <strain evidence="2">JCM 31740</strain>
    </source>
</reference>
<accession>A0A348B367</accession>
<protein>
    <submittedName>
        <fullName evidence="1">Transcriptional regulator</fullName>
    </submittedName>
</protein>